<proteinExistence type="predicted"/>
<evidence type="ECO:0000313" key="4">
    <source>
        <dbReference type="EMBL" id="VEH15976.1"/>
    </source>
</evidence>
<dbReference type="InterPro" id="IPR012878">
    <property type="entry name" value="Beta-AFase-like_GH127_cat"/>
</dbReference>
<dbReference type="RefSeq" id="WP_018921178.1">
    <property type="nucleotide sequence ID" value="NZ_CAJPPY010000027.1"/>
</dbReference>
<dbReference type="InterPro" id="IPR008928">
    <property type="entry name" value="6-hairpin_glycosidase_sf"/>
</dbReference>
<dbReference type="AlphaFoldDB" id="A0A3S4X835"/>
<organism evidence="4 5">
    <name type="scientific">Segatella oris</name>
    <dbReference type="NCBI Taxonomy" id="28135"/>
    <lineage>
        <taxon>Bacteria</taxon>
        <taxon>Pseudomonadati</taxon>
        <taxon>Bacteroidota</taxon>
        <taxon>Bacteroidia</taxon>
        <taxon>Bacteroidales</taxon>
        <taxon>Prevotellaceae</taxon>
        <taxon>Segatella</taxon>
    </lineage>
</organism>
<dbReference type="GeneID" id="85012774"/>
<evidence type="ECO:0000259" key="2">
    <source>
        <dbReference type="Pfam" id="PF07944"/>
    </source>
</evidence>
<protein>
    <submittedName>
        <fullName evidence="4">Uncharacterized protein conserved in bacteria</fullName>
    </submittedName>
</protein>
<dbReference type="EMBL" id="LR134384">
    <property type="protein sequence ID" value="VEH15976.1"/>
    <property type="molecule type" value="Genomic_DNA"/>
</dbReference>
<dbReference type="InterPro" id="IPR049046">
    <property type="entry name" value="Beta-AFase-like_GH127_middle"/>
</dbReference>
<dbReference type="SUPFAM" id="SSF48208">
    <property type="entry name" value="Six-hairpin glycosidases"/>
    <property type="match status" value="1"/>
</dbReference>
<gene>
    <name evidence="4" type="ORF">NCTC13071_01992</name>
</gene>
<feature type="signal peptide" evidence="1">
    <location>
        <begin position="1"/>
        <end position="27"/>
    </location>
</feature>
<name>A0A3S4X835_9BACT</name>
<evidence type="ECO:0000313" key="5">
    <source>
        <dbReference type="Proteomes" id="UP000274578"/>
    </source>
</evidence>
<feature type="chain" id="PRO_5018714900" evidence="1">
    <location>
        <begin position="28"/>
        <end position="638"/>
    </location>
</feature>
<dbReference type="InterPro" id="IPR049174">
    <property type="entry name" value="Beta-AFase-like"/>
</dbReference>
<dbReference type="PANTHER" id="PTHR43465:SF2">
    <property type="entry name" value="DUF1680 DOMAIN PROTEIN (AFU_ORTHOLOGUE AFUA_1G08910)"/>
    <property type="match status" value="1"/>
</dbReference>
<reference evidence="4 5" key="1">
    <citation type="submission" date="2018-12" db="EMBL/GenBank/DDBJ databases">
        <authorList>
            <consortium name="Pathogen Informatics"/>
        </authorList>
    </citation>
    <scope>NUCLEOTIDE SEQUENCE [LARGE SCALE GENOMIC DNA]</scope>
    <source>
        <strain evidence="4 5">NCTC13071</strain>
    </source>
</reference>
<sequence length="638" mass="72357">MNGMRTINKSMKAGLLFCFFFPYAATAGNYEKIKLAIQDKQQPIEHVTFMGYIGNRFRQSYENRVLAQSVDKLVEPFCHHNETHLWQSEFWGKWMNSAVLAYQYRPSNAMISRIQEAVDKLIKTQDSRGYIGNYTDETHLQEWDIWGRKYCILGLLDAYGVTHDKKALNAACREADYLINELHHSKSTIVELGNQHGMAASSVLKPICYLYRYTGNKRYFDFAKEIISLWESATGPKLISKAGIDVASRFPKPTAAKWYSWEQGAKAYEMMSCYEGLLEMYRLTGNTEYLSAVEQVWQNIYDTEINITGSGASMESWFGGKHLQYMPIRHFQETCVTATWIKLSRQLLLLTGNTKYADAVEISFYNALLGAMRTDASDWAKYTPLSGQRLPGSEQCGMGLNCCNASGPRGLFVIPQTAVLTSAKGVDVNLYIAGDYKLTTPRHQQMVLKLEGEYPKNNKMSFLLSLKKAENITIRLRIPEWSTATKVIVNDVAVEHVQAGKYLELSRTWHHGDRISIEFDMPGIVHRLGQHPEYVAITRGPIVLARDQRLTGPGLEAFLTPVVDDKQQILLEATNTQNTDIWMSFMAKFQPEAYTEDGAPAILVGLCDYASAGNSSQKDDYPFFKVWMPQLFNPAILQ</sequence>
<dbReference type="GO" id="GO:0005975">
    <property type="term" value="P:carbohydrate metabolic process"/>
    <property type="evidence" value="ECO:0007669"/>
    <property type="project" value="InterPro"/>
</dbReference>
<dbReference type="KEGG" id="poc:NCTC13071_01992"/>
<dbReference type="Proteomes" id="UP000274578">
    <property type="component" value="Chromosome 1"/>
</dbReference>
<dbReference type="Pfam" id="PF07944">
    <property type="entry name" value="Beta-AFase-like_GH127_cat"/>
    <property type="match status" value="1"/>
</dbReference>
<feature type="domain" description="Non-reducing end beta-L-arabinofuranosidase-like GH127 middle" evidence="3">
    <location>
        <begin position="426"/>
        <end position="521"/>
    </location>
</feature>
<dbReference type="PANTHER" id="PTHR43465">
    <property type="entry name" value="DUF1680 DOMAIN PROTEIN (AFU_ORTHOLOGUE AFUA_1G08910)"/>
    <property type="match status" value="1"/>
</dbReference>
<feature type="domain" description="Non-reducing end beta-L-arabinofuranosidase-like GH127 catalytic" evidence="2">
    <location>
        <begin position="74"/>
        <end position="409"/>
    </location>
</feature>
<dbReference type="Pfam" id="PF20736">
    <property type="entry name" value="Glyco_hydro127M"/>
    <property type="match status" value="1"/>
</dbReference>
<keyword evidence="1" id="KW-0732">Signal</keyword>
<evidence type="ECO:0000256" key="1">
    <source>
        <dbReference type="SAM" id="SignalP"/>
    </source>
</evidence>
<evidence type="ECO:0000259" key="3">
    <source>
        <dbReference type="Pfam" id="PF20736"/>
    </source>
</evidence>
<accession>A0A3S4X835</accession>
<dbReference type="Gene3D" id="1.50.10.20">
    <property type="match status" value="1"/>
</dbReference>